<sequence length="206" mass="22386">MKKSTDFIPHVNRLGVVESARKALSREEEEEEEKKQEEEKEEEEGTPAAKHAAPPGKHTCRQSAAPPGKATSEEMQFERLSATKGKTNNAGETENKHAAELMLDKHVAGFFSPTLTGVEEFKDKLDCVTSGIVVVVRGVTQTEMMMMVREGGVKSCSQLAPLYPRATFAAAGGVCVQYLTDSHMPSPPAAPSTPQSQWAPCLPFEL</sequence>
<gene>
    <name evidence="2" type="ORF">JOB18_014038</name>
</gene>
<feature type="region of interest" description="Disordered" evidence="1">
    <location>
        <begin position="1"/>
        <end position="74"/>
    </location>
</feature>
<evidence type="ECO:0000256" key="1">
    <source>
        <dbReference type="SAM" id="MobiDB-lite"/>
    </source>
</evidence>
<proteinExistence type="predicted"/>
<organism evidence="2 3">
    <name type="scientific">Solea senegalensis</name>
    <name type="common">Senegalese sole</name>
    <dbReference type="NCBI Taxonomy" id="28829"/>
    <lineage>
        <taxon>Eukaryota</taxon>
        <taxon>Metazoa</taxon>
        <taxon>Chordata</taxon>
        <taxon>Craniata</taxon>
        <taxon>Vertebrata</taxon>
        <taxon>Euteleostomi</taxon>
        <taxon>Actinopterygii</taxon>
        <taxon>Neopterygii</taxon>
        <taxon>Teleostei</taxon>
        <taxon>Neoteleostei</taxon>
        <taxon>Acanthomorphata</taxon>
        <taxon>Carangaria</taxon>
        <taxon>Pleuronectiformes</taxon>
        <taxon>Pleuronectoidei</taxon>
        <taxon>Soleidae</taxon>
        <taxon>Solea</taxon>
    </lineage>
</organism>
<reference evidence="2 3" key="1">
    <citation type="journal article" date="2021" name="Sci. Rep.">
        <title>Chromosome anchoring in Senegalese sole (Solea senegalensis) reveals sex-associated markers and genome rearrangements in flatfish.</title>
        <authorList>
            <person name="Guerrero-Cozar I."/>
            <person name="Gomez-Garrido J."/>
            <person name="Berbel C."/>
            <person name="Martinez-Blanch J.F."/>
            <person name="Alioto T."/>
            <person name="Claros M.G."/>
            <person name="Gagnaire P.A."/>
            <person name="Manchado M."/>
        </authorList>
    </citation>
    <scope>NUCLEOTIDE SEQUENCE [LARGE SCALE GENOMIC DNA]</scope>
    <source>
        <strain evidence="2">Sse05_10M</strain>
    </source>
</reference>
<dbReference type="EMBL" id="JAGKHQ010000021">
    <property type="protein sequence ID" value="KAG7474659.1"/>
    <property type="molecule type" value="Genomic_DNA"/>
</dbReference>
<evidence type="ECO:0000313" key="2">
    <source>
        <dbReference type="EMBL" id="KAG7474659.1"/>
    </source>
</evidence>
<dbReference type="Proteomes" id="UP000693946">
    <property type="component" value="Linkage Group LG9"/>
</dbReference>
<accession>A0AAV6PQF5</accession>
<evidence type="ECO:0000313" key="3">
    <source>
        <dbReference type="Proteomes" id="UP000693946"/>
    </source>
</evidence>
<name>A0AAV6PQF5_SOLSE</name>
<keyword evidence="3" id="KW-1185">Reference proteome</keyword>
<feature type="compositionally biased region" description="Low complexity" evidence="1">
    <location>
        <begin position="46"/>
        <end position="57"/>
    </location>
</feature>
<protein>
    <submittedName>
        <fullName evidence="2">Uncharacterized protein</fullName>
    </submittedName>
</protein>
<dbReference type="AlphaFoldDB" id="A0AAV6PQF5"/>
<comment type="caution">
    <text evidence="2">The sequence shown here is derived from an EMBL/GenBank/DDBJ whole genome shotgun (WGS) entry which is preliminary data.</text>
</comment>